<keyword evidence="2" id="KW-1185">Reference proteome</keyword>
<dbReference type="EMBL" id="JAYMYQ010000002">
    <property type="protein sequence ID" value="KAK7350189.1"/>
    <property type="molecule type" value="Genomic_DNA"/>
</dbReference>
<proteinExistence type="predicted"/>
<organism evidence="1 2">
    <name type="scientific">Canavalia gladiata</name>
    <name type="common">Sword bean</name>
    <name type="synonym">Dolichos gladiatus</name>
    <dbReference type="NCBI Taxonomy" id="3824"/>
    <lineage>
        <taxon>Eukaryota</taxon>
        <taxon>Viridiplantae</taxon>
        <taxon>Streptophyta</taxon>
        <taxon>Embryophyta</taxon>
        <taxon>Tracheophyta</taxon>
        <taxon>Spermatophyta</taxon>
        <taxon>Magnoliopsida</taxon>
        <taxon>eudicotyledons</taxon>
        <taxon>Gunneridae</taxon>
        <taxon>Pentapetalae</taxon>
        <taxon>rosids</taxon>
        <taxon>fabids</taxon>
        <taxon>Fabales</taxon>
        <taxon>Fabaceae</taxon>
        <taxon>Papilionoideae</taxon>
        <taxon>50 kb inversion clade</taxon>
        <taxon>NPAAA clade</taxon>
        <taxon>indigoferoid/millettioid clade</taxon>
        <taxon>Phaseoleae</taxon>
        <taxon>Canavalia</taxon>
    </lineage>
</organism>
<dbReference type="Proteomes" id="UP001367508">
    <property type="component" value="Unassembled WGS sequence"/>
</dbReference>
<evidence type="ECO:0000313" key="1">
    <source>
        <dbReference type="EMBL" id="KAK7350189.1"/>
    </source>
</evidence>
<dbReference type="AlphaFoldDB" id="A0AAN9M9B8"/>
<sequence>MKKTERGTEVINHLTPENGTIVSARGLNCLSRYNAKRPSLRHVVVYVHSVPLTIQAIKRNATTGALSIIIFALFKASMTMKKTERGTEVINHLTPENGTIVSARGLNCLSRYNAKRPSLRHVVVYVHSVPLTIQAIKRNATTGALSIIIFALAESETCCCLCSFCTLNHPSHQKERYYWGSQYYYVCSGIPVPLLCLETVSQSRNHGKLVTHRLRLCGARGLNCLSRYNAKRPSLRHVVVYVHSVPLTIQAIKRNATTGALSIIIFALFKARMTMKKTERGTELINHLTPENGTIVSARGLNCLSRYNAKRPSLRHVVVYVHSVPLTIQAIKRNATTGALSIIIFALVKLSSLHIKGRELGWGIFGFFPRQYKEARDSAPGDLRWRSFSGLEKGQASPGFKRVSWKCCTYSRCTAMRSYTFYLCNEINRAQGARGINCLNRYNAKRPSLRHVVVYVHSAPSTIQAIKRNATTGALSIIIFALKKNILEFQWCGDTNLRSCSLRGARSCHTIIWVRYGPTHGCG</sequence>
<comment type="caution">
    <text evidence="1">The sequence shown here is derived from an EMBL/GenBank/DDBJ whole genome shotgun (WGS) entry which is preliminary data.</text>
</comment>
<name>A0AAN9M9B8_CANGL</name>
<accession>A0AAN9M9B8</accession>
<evidence type="ECO:0000313" key="2">
    <source>
        <dbReference type="Proteomes" id="UP001367508"/>
    </source>
</evidence>
<gene>
    <name evidence="1" type="ORF">VNO77_08435</name>
</gene>
<reference evidence="1 2" key="1">
    <citation type="submission" date="2024-01" db="EMBL/GenBank/DDBJ databases">
        <title>The genomes of 5 underutilized Papilionoideae crops provide insights into root nodulation and disease resistanc.</title>
        <authorList>
            <person name="Jiang F."/>
        </authorList>
    </citation>
    <scope>NUCLEOTIDE SEQUENCE [LARGE SCALE GENOMIC DNA]</scope>
    <source>
        <strain evidence="1">LVBAO_FW01</strain>
        <tissue evidence="1">Leaves</tissue>
    </source>
</reference>
<protein>
    <submittedName>
        <fullName evidence="1">Uncharacterized protein</fullName>
    </submittedName>
</protein>